<dbReference type="Proteomes" id="UP000184363">
    <property type="component" value="Unassembled WGS sequence"/>
</dbReference>
<dbReference type="AlphaFoldDB" id="A0A1M6WUH5"/>
<feature type="compositionally biased region" description="Basic residues" evidence="1">
    <location>
        <begin position="76"/>
        <end position="87"/>
    </location>
</feature>
<gene>
    <name evidence="2" type="ORF">SAMN05443637_115112</name>
</gene>
<evidence type="ECO:0000313" key="3">
    <source>
        <dbReference type="Proteomes" id="UP000184363"/>
    </source>
</evidence>
<organism evidence="2 3">
    <name type="scientific">Pseudonocardia thermophila</name>
    <dbReference type="NCBI Taxonomy" id="1848"/>
    <lineage>
        <taxon>Bacteria</taxon>
        <taxon>Bacillati</taxon>
        <taxon>Actinomycetota</taxon>
        <taxon>Actinomycetes</taxon>
        <taxon>Pseudonocardiales</taxon>
        <taxon>Pseudonocardiaceae</taxon>
        <taxon>Pseudonocardia</taxon>
    </lineage>
</organism>
<evidence type="ECO:0000256" key="1">
    <source>
        <dbReference type="SAM" id="MobiDB-lite"/>
    </source>
</evidence>
<keyword evidence="3" id="KW-1185">Reference proteome</keyword>
<feature type="compositionally biased region" description="Basic and acidic residues" evidence="1">
    <location>
        <begin position="65"/>
        <end position="75"/>
    </location>
</feature>
<sequence length="87" mass="9493">MLAAAHALVDDLIARGITDPDDVDHARAAVTETTGHLDPHSPIPGYGTITVTLSTDGNGYRAFHNHAEEFGVTERPRRKRRPKPRSP</sequence>
<dbReference type="RefSeq" id="WP_159444936.1">
    <property type="nucleotide sequence ID" value="NZ_FRAP01000015.1"/>
</dbReference>
<evidence type="ECO:0000313" key="2">
    <source>
        <dbReference type="EMBL" id="SHK97239.1"/>
    </source>
</evidence>
<proteinExistence type="predicted"/>
<accession>A0A1M6WUH5</accession>
<reference evidence="2 3" key="1">
    <citation type="submission" date="2016-11" db="EMBL/GenBank/DDBJ databases">
        <authorList>
            <person name="Jaros S."/>
            <person name="Januszkiewicz K."/>
            <person name="Wedrychowicz H."/>
        </authorList>
    </citation>
    <scope>NUCLEOTIDE SEQUENCE [LARGE SCALE GENOMIC DNA]</scope>
    <source>
        <strain evidence="2 3">DSM 43832</strain>
    </source>
</reference>
<protein>
    <submittedName>
        <fullName evidence="2">Uncharacterized protein</fullName>
    </submittedName>
</protein>
<name>A0A1M6WUH5_PSETH</name>
<dbReference type="EMBL" id="FRAP01000015">
    <property type="protein sequence ID" value="SHK97239.1"/>
    <property type="molecule type" value="Genomic_DNA"/>
</dbReference>
<feature type="region of interest" description="Disordered" evidence="1">
    <location>
        <begin position="65"/>
        <end position="87"/>
    </location>
</feature>